<dbReference type="InterPro" id="IPR039425">
    <property type="entry name" value="RNA_pol_sigma-70-like"/>
</dbReference>
<dbReference type="KEGG" id="talb:FTW19_01965"/>
<keyword evidence="2" id="KW-0805">Transcription regulation</keyword>
<evidence type="ECO:0000259" key="6">
    <source>
        <dbReference type="Pfam" id="PF04542"/>
    </source>
</evidence>
<dbReference type="InterPro" id="IPR013324">
    <property type="entry name" value="RNA_pol_sigma_r3/r4-like"/>
</dbReference>
<dbReference type="CDD" id="cd06171">
    <property type="entry name" value="Sigma70_r4"/>
    <property type="match status" value="1"/>
</dbReference>
<dbReference type="AlphaFoldDB" id="A0A5B9E4H8"/>
<dbReference type="GO" id="GO:0003677">
    <property type="term" value="F:DNA binding"/>
    <property type="evidence" value="ECO:0007669"/>
    <property type="project" value="UniProtKB-KW"/>
</dbReference>
<evidence type="ECO:0000256" key="5">
    <source>
        <dbReference type="ARBA" id="ARBA00023163"/>
    </source>
</evidence>
<dbReference type="GO" id="GO:0016987">
    <property type="term" value="F:sigma factor activity"/>
    <property type="evidence" value="ECO:0007669"/>
    <property type="project" value="UniProtKB-KW"/>
</dbReference>
<evidence type="ECO:0000256" key="4">
    <source>
        <dbReference type="ARBA" id="ARBA00023125"/>
    </source>
</evidence>
<keyword evidence="9" id="KW-1185">Reference proteome</keyword>
<dbReference type="NCBIfam" id="TIGR02937">
    <property type="entry name" value="sigma70-ECF"/>
    <property type="match status" value="1"/>
</dbReference>
<dbReference type="PANTHER" id="PTHR43133:SF8">
    <property type="entry name" value="RNA POLYMERASE SIGMA FACTOR HI_1459-RELATED"/>
    <property type="match status" value="1"/>
</dbReference>
<dbReference type="InterPro" id="IPR013325">
    <property type="entry name" value="RNA_pol_sigma_r2"/>
</dbReference>
<evidence type="ECO:0000256" key="2">
    <source>
        <dbReference type="ARBA" id="ARBA00023015"/>
    </source>
</evidence>
<reference evidence="8 9" key="1">
    <citation type="submission" date="2019-08" db="EMBL/GenBank/DDBJ databases">
        <title>Complete genome sequence of Terriglobus albidus strain ORNL.</title>
        <authorList>
            <person name="Podar M."/>
        </authorList>
    </citation>
    <scope>NUCLEOTIDE SEQUENCE [LARGE SCALE GENOMIC DNA]</scope>
    <source>
        <strain evidence="8 9">ORNL</strain>
    </source>
</reference>
<keyword evidence="5" id="KW-0804">Transcription</keyword>
<dbReference type="OrthoDB" id="9782703at2"/>
<feature type="domain" description="RNA polymerase sigma factor 70 region 4 type 2" evidence="7">
    <location>
        <begin position="131"/>
        <end position="181"/>
    </location>
</feature>
<name>A0A5B9E4H8_9BACT</name>
<proteinExistence type="inferred from homology"/>
<dbReference type="Pfam" id="PF04542">
    <property type="entry name" value="Sigma70_r2"/>
    <property type="match status" value="1"/>
</dbReference>
<dbReference type="EMBL" id="CP042806">
    <property type="protein sequence ID" value="QEE26878.1"/>
    <property type="molecule type" value="Genomic_DNA"/>
</dbReference>
<dbReference type="InterPro" id="IPR014284">
    <property type="entry name" value="RNA_pol_sigma-70_dom"/>
</dbReference>
<comment type="similarity">
    <text evidence="1">Belongs to the sigma-70 factor family. ECF subfamily.</text>
</comment>
<keyword evidence="4" id="KW-0238">DNA-binding</keyword>
<dbReference type="InterPro" id="IPR007627">
    <property type="entry name" value="RNA_pol_sigma70_r2"/>
</dbReference>
<keyword evidence="3" id="KW-0731">Sigma factor</keyword>
<evidence type="ECO:0000256" key="1">
    <source>
        <dbReference type="ARBA" id="ARBA00010641"/>
    </source>
</evidence>
<dbReference type="InterPro" id="IPR036388">
    <property type="entry name" value="WH-like_DNA-bd_sf"/>
</dbReference>
<feature type="domain" description="RNA polymerase sigma-70 region 2" evidence="6">
    <location>
        <begin position="40"/>
        <end position="106"/>
    </location>
</feature>
<organism evidence="8 9">
    <name type="scientific">Terriglobus albidus</name>
    <dbReference type="NCBI Taxonomy" id="1592106"/>
    <lineage>
        <taxon>Bacteria</taxon>
        <taxon>Pseudomonadati</taxon>
        <taxon>Acidobacteriota</taxon>
        <taxon>Terriglobia</taxon>
        <taxon>Terriglobales</taxon>
        <taxon>Acidobacteriaceae</taxon>
        <taxon>Terriglobus</taxon>
    </lineage>
</organism>
<dbReference type="Gene3D" id="1.10.10.10">
    <property type="entry name" value="Winged helix-like DNA-binding domain superfamily/Winged helix DNA-binding domain"/>
    <property type="match status" value="1"/>
</dbReference>
<gene>
    <name evidence="8" type="ORF">FTW19_01965</name>
</gene>
<dbReference type="Gene3D" id="1.10.1740.10">
    <property type="match status" value="1"/>
</dbReference>
<dbReference type="InterPro" id="IPR013249">
    <property type="entry name" value="RNA_pol_sigma70_r4_t2"/>
</dbReference>
<dbReference type="PANTHER" id="PTHR43133">
    <property type="entry name" value="RNA POLYMERASE ECF-TYPE SIGMA FACTO"/>
    <property type="match status" value="1"/>
</dbReference>
<dbReference type="GO" id="GO:0006352">
    <property type="term" value="P:DNA-templated transcription initiation"/>
    <property type="evidence" value="ECO:0007669"/>
    <property type="project" value="InterPro"/>
</dbReference>
<accession>A0A5B9E4H8</accession>
<evidence type="ECO:0000313" key="9">
    <source>
        <dbReference type="Proteomes" id="UP000321820"/>
    </source>
</evidence>
<evidence type="ECO:0000259" key="7">
    <source>
        <dbReference type="Pfam" id="PF08281"/>
    </source>
</evidence>
<sequence length="200" mass="22798">MVREMSCKPEERMSGAGEGTSDEQLMLAFASGITPAFEELYARYRNPLSGFFRRRLKEPSVADELAQETWMAVVRSAPHYRPSATFRTYLYSIALKQLRSFRRKAAFRAMFWSSEEIEPATARGTDSAFVLRDAVARLEAIDREVVMLREFEELSYAEIAALLSLPVNTVRSRLFRARMALRDLLQGTVQADVSRQKEGV</sequence>
<dbReference type="SUPFAM" id="SSF88659">
    <property type="entry name" value="Sigma3 and sigma4 domains of RNA polymerase sigma factors"/>
    <property type="match status" value="1"/>
</dbReference>
<dbReference type="Pfam" id="PF08281">
    <property type="entry name" value="Sigma70_r4_2"/>
    <property type="match status" value="1"/>
</dbReference>
<evidence type="ECO:0000256" key="3">
    <source>
        <dbReference type="ARBA" id="ARBA00023082"/>
    </source>
</evidence>
<protein>
    <submittedName>
        <fullName evidence="8">Sigma-70 family RNA polymerase sigma factor</fullName>
    </submittedName>
</protein>
<dbReference type="Proteomes" id="UP000321820">
    <property type="component" value="Chromosome"/>
</dbReference>
<dbReference type="SUPFAM" id="SSF88946">
    <property type="entry name" value="Sigma2 domain of RNA polymerase sigma factors"/>
    <property type="match status" value="1"/>
</dbReference>
<evidence type="ECO:0000313" key="8">
    <source>
        <dbReference type="EMBL" id="QEE26878.1"/>
    </source>
</evidence>